<evidence type="ECO:0000256" key="5">
    <source>
        <dbReference type="ARBA" id="ARBA00022692"/>
    </source>
</evidence>
<evidence type="ECO:0000256" key="4">
    <source>
        <dbReference type="ARBA" id="ARBA00022452"/>
    </source>
</evidence>
<keyword evidence="3" id="KW-0813">Transport</keyword>
<evidence type="ECO:0000256" key="2">
    <source>
        <dbReference type="ARBA" id="ARBA00007613"/>
    </source>
</evidence>
<evidence type="ECO:0000256" key="6">
    <source>
        <dbReference type="ARBA" id="ARBA00023136"/>
    </source>
</evidence>
<dbReference type="GO" id="GO:0015562">
    <property type="term" value="F:efflux transmembrane transporter activity"/>
    <property type="evidence" value="ECO:0007669"/>
    <property type="project" value="InterPro"/>
</dbReference>
<dbReference type="Proteomes" id="UP000094172">
    <property type="component" value="Unassembled WGS sequence"/>
</dbReference>
<dbReference type="InterPro" id="IPR010130">
    <property type="entry name" value="T1SS_OMP_TolC"/>
</dbReference>
<keyword evidence="6" id="KW-0472">Membrane</keyword>
<dbReference type="EMBL" id="LPWE01000013">
    <property type="protein sequence ID" value="ODR94185.1"/>
    <property type="molecule type" value="Genomic_DNA"/>
</dbReference>
<evidence type="ECO:0000256" key="1">
    <source>
        <dbReference type="ARBA" id="ARBA00004442"/>
    </source>
</evidence>
<dbReference type="SUPFAM" id="SSF56954">
    <property type="entry name" value="Outer membrane efflux proteins (OEP)"/>
    <property type="match status" value="1"/>
</dbReference>
<dbReference type="NCBIfam" id="TIGR01844">
    <property type="entry name" value="type_I_sec_TolC"/>
    <property type="match status" value="1"/>
</dbReference>
<dbReference type="InterPro" id="IPR051906">
    <property type="entry name" value="TolC-like"/>
</dbReference>
<comment type="similarity">
    <text evidence="2">Belongs to the outer membrane factor (OMF) (TC 1.B.17) family.</text>
</comment>
<dbReference type="PANTHER" id="PTHR30026:SF22">
    <property type="entry name" value="OUTER MEMBRANE EFFLUX PROTEIN"/>
    <property type="match status" value="1"/>
</dbReference>
<evidence type="ECO:0008006" key="10">
    <source>
        <dbReference type="Google" id="ProtNLM"/>
    </source>
</evidence>
<comment type="subcellular location">
    <subcellularLocation>
        <location evidence="1">Cell outer membrane</location>
    </subcellularLocation>
</comment>
<dbReference type="Pfam" id="PF02321">
    <property type="entry name" value="OEP"/>
    <property type="match status" value="2"/>
</dbReference>
<dbReference type="STRING" id="1774970.AUC70_10535"/>
<dbReference type="InterPro" id="IPR003423">
    <property type="entry name" value="OMP_efflux"/>
</dbReference>
<evidence type="ECO:0000313" key="8">
    <source>
        <dbReference type="EMBL" id="ODR94185.1"/>
    </source>
</evidence>
<comment type="caution">
    <text evidence="8">The sequence shown here is derived from an EMBL/GenBank/DDBJ whole genome shotgun (WGS) entry which is preliminary data.</text>
</comment>
<protein>
    <recommendedName>
        <fullName evidence="10">Channel protein TolC</fullName>
    </recommendedName>
</protein>
<dbReference type="AlphaFoldDB" id="A0A1E3VKX3"/>
<dbReference type="GO" id="GO:0015288">
    <property type="term" value="F:porin activity"/>
    <property type="evidence" value="ECO:0007669"/>
    <property type="project" value="TreeGrafter"/>
</dbReference>
<keyword evidence="7" id="KW-0998">Cell outer membrane</keyword>
<dbReference type="Gene3D" id="1.20.1600.10">
    <property type="entry name" value="Outer membrane efflux proteins (OEP)"/>
    <property type="match status" value="1"/>
</dbReference>
<proteinExistence type="inferred from homology"/>
<evidence type="ECO:0000256" key="7">
    <source>
        <dbReference type="ARBA" id="ARBA00023237"/>
    </source>
</evidence>
<evidence type="ECO:0000313" key="9">
    <source>
        <dbReference type="Proteomes" id="UP000094172"/>
    </source>
</evidence>
<accession>A0A1E3VKX3</accession>
<organism evidence="8 9">
    <name type="scientific">Methyloceanibacter stevinii</name>
    <dbReference type="NCBI Taxonomy" id="1774970"/>
    <lineage>
        <taxon>Bacteria</taxon>
        <taxon>Pseudomonadati</taxon>
        <taxon>Pseudomonadota</taxon>
        <taxon>Alphaproteobacteria</taxon>
        <taxon>Hyphomicrobiales</taxon>
        <taxon>Hyphomicrobiaceae</taxon>
        <taxon>Methyloceanibacter</taxon>
    </lineage>
</organism>
<dbReference type="GO" id="GO:1990281">
    <property type="term" value="C:efflux pump complex"/>
    <property type="evidence" value="ECO:0007669"/>
    <property type="project" value="TreeGrafter"/>
</dbReference>
<keyword evidence="5" id="KW-0812">Transmembrane</keyword>
<reference evidence="8 9" key="1">
    <citation type="journal article" date="2016" name="Environ. Microbiol.">
        <title>New Methyloceanibacter diversity from North Sea sediments includes methanotroph containing solely the soluble methane monooxygenase.</title>
        <authorList>
            <person name="Vekeman B."/>
            <person name="Kerckhof F.M."/>
            <person name="Cremers G."/>
            <person name="de Vos P."/>
            <person name="Vandamme P."/>
            <person name="Boon N."/>
            <person name="Op den Camp H.J."/>
            <person name="Heylen K."/>
        </authorList>
    </citation>
    <scope>NUCLEOTIDE SEQUENCE [LARGE SCALE GENOMIC DNA]</scope>
    <source>
        <strain evidence="8 9">R-67176</strain>
    </source>
</reference>
<evidence type="ECO:0000256" key="3">
    <source>
        <dbReference type="ARBA" id="ARBA00022448"/>
    </source>
</evidence>
<dbReference type="GO" id="GO:0009279">
    <property type="term" value="C:cell outer membrane"/>
    <property type="evidence" value="ECO:0007669"/>
    <property type="project" value="UniProtKB-SubCell"/>
</dbReference>
<keyword evidence="4" id="KW-1134">Transmembrane beta strand</keyword>
<keyword evidence="9" id="KW-1185">Reference proteome</keyword>
<sequence>MEQALADAYLLNPVLNAERARLRAIDEQVALAKSGLRPTITGSGSTAYNNQNSNLRGRANVLSSFGGGIGSSGVTHPHGYALTLSQLLFGGFQNLNAIREAKSLVQAQRETLRQVEQTVLLDAATAYVNVVRDQAVVRLRENDVRVLTEQLKATRDRFDVGEVTRTDVAQAEARRSEALATLASAQANLKISRATYEQVIGHPPGTLMAPPSIRHLLPNSLDEAMTLGDGENPVILTAVYNEESSLFAVERIMGELLPSVSLEAQYEKAFDQSSTISDIETTSVTGRLSVPLYQGGGVSARVRQAKETNNQLKREVENARLSVHADVISNWGILQSSGPAIRSAEAAVGANKIALTGVREEEKVGQRTTLDVLDAQRELLNSQIGLVSALRDRVVAEYSLYSAIGRMDAQTLGLSVPYYDPFEHYEIIKNKLWGLAPPEPPLADN</sequence>
<dbReference type="PANTHER" id="PTHR30026">
    <property type="entry name" value="OUTER MEMBRANE PROTEIN TOLC"/>
    <property type="match status" value="1"/>
</dbReference>
<gene>
    <name evidence="8" type="ORF">AUC70_10535</name>
</gene>
<name>A0A1E3VKX3_9HYPH</name>